<protein>
    <submittedName>
        <fullName evidence="2">DUF1178 family protein</fullName>
    </submittedName>
</protein>
<sequence length="152" mass="16229">MIQFTLKCDSDHRFDSWFQSSTAFDKLAAAGMVSCSVCGSAKVDKALMAPRVNTRQSAEAEGAPTPAPTPPARPLSEPASDAERAMADLRRKVEANATYVGGNFAREARAIHEGASPGRPIYGEARPDEARALIEDGVPVMPLPFTPGRKTN</sequence>
<dbReference type="RefSeq" id="WP_119397984.1">
    <property type="nucleotide sequence ID" value="NZ_QWJJ01000003.1"/>
</dbReference>
<dbReference type="Pfam" id="PF06676">
    <property type="entry name" value="DUF1178"/>
    <property type="match status" value="1"/>
</dbReference>
<comment type="caution">
    <text evidence="2">The sequence shown here is derived from an EMBL/GenBank/DDBJ whole genome shotgun (WGS) entry which is preliminary data.</text>
</comment>
<feature type="region of interest" description="Disordered" evidence="1">
    <location>
        <begin position="52"/>
        <end position="86"/>
    </location>
</feature>
<evidence type="ECO:0000313" key="2">
    <source>
        <dbReference type="EMBL" id="RII40105.1"/>
    </source>
</evidence>
<dbReference type="EMBL" id="QWJJ01000003">
    <property type="protein sequence ID" value="RII40105.1"/>
    <property type="molecule type" value="Genomic_DNA"/>
</dbReference>
<reference evidence="2 3" key="1">
    <citation type="submission" date="2018-08" db="EMBL/GenBank/DDBJ databases">
        <title>Pseudooceanicola sediminis CY03 in the family Rhodobacteracea.</title>
        <authorList>
            <person name="Zhang Y.-J."/>
        </authorList>
    </citation>
    <scope>NUCLEOTIDE SEQUENCE [LARGE SCALE GENOMIC DNA]</scope>
    <source>
        <strain evidence="2 3">CY03</strain>
    </source>
</reference>
<organism evidence="2 3">
    <name type="scientific">Pseudooceanicola sediminis</name>
    <dbReference type="NCBI Taxonomy" id="2211117"/>
    <lineage>
        <taxon>Bacteria</taxon>
        <taxon>Pseudomonadati</taxon>
        <taxon>Pseudomonadota</taxon>
        <taxon>Alphaproteobacteria</taxon>
        <taxon>Rhodobacterales</taxon>
        <taxon>Paracoccaceae</taxon>
        <taxon>Pseudooceanicola</taxon>
    </lineage>
</organism>
<dbReference type="AlphaFoldDB" id="A0A399J430"/>
<dbReference type="OrthoDB" id="9799894at2"/>
<gene>
    <name evidence="2" type="ORF">DL237_05005</name>
</gene>
<dbReference type="PIRSF" id="PIRSF032131">
    <property type="entry name" value="UCP032131"/>
    <property type="match status" value="1"/>
</dbReference>
<name>A0A399J430_9RHOB</name>
<keyword evidence="3" id="KW-1185">Reference proteome</keyword>
<dbReference type="Proteomes" id="UP000265848">
    <property type="component" value="Unassembled WGS sequence"/>
</dbReference>
<accession>A0A399J430</accession>
<proteinExistence type="predicted"/>
<evidence type="ECO:0000256" key="1">
    <source>
        <dbReference type="SAM" id="MobiDB-lite"/>
    </source>
</evidence>
<evidence type="ECO:0000313" key="3">
    <source>
        <dbReference type="Proteomes" id="UP000265848"/>
    </source>
</evidence>
<dbReference type="InterPro" id="IPR009562">
    <property type="entry name" value="DUF1178"/>
</dbReference>